<keyword evidence="3" id="KW-0472">Membrane</keyword>
<feature type="domain" description="C-type lectin" evidence="4">
    <location>
        <begin position="156"/>
        <end position="276"/>
    </location>
</feature>
<dbReference type="InterPro" id="IPR050111">
    <property type="entry name" value="C-type_lectin/snaclec_domain"/>
</dbReference>
<dbReference type="CDD" id="cd00037">
    <property type="entry name" value="CLECT"/>
    <property type="match status" value="1"/>
</dbReference>
<keyword evidence="3" id="KW-1133">Transmembrane helix</keyword>
<feature type="region of interest" description="Disordered" evidence="2">
    <location>
        <begin position="1"/>
        <end position="21"/>
    </location>
</feature>
<dbReference type="SUPFAM" id="SSF56436">
    <property type="entry name" value="C-type lectin-like"/>
    <property type="match status" value="1"/>
</dbReference>
<evidence type="ECO:0000259" key="4">
    <source>
        <dbReference type="PROSITE" id="PS50041"/>
    </source>
</evidence>
<keyword evidence="1" id="KW-0175">Coiled coil</keyword>
<keyword evidence="3" id="KW-0812">Transmembrane</keyword>
<dbReference type="InterPro" id="IPR016187">
    <property type="entry name" value="CTDL_fold"/>
</dbReference>
<dbReference type="Pfam" id="PF00059">
    <property type="entry name" value="Lectin_C"/>
    <property type="match status" value="1"/>
</dbReference>
<dbReference type="InterPro" id="IPR016186">
    <property type="entry name" value="C-type_lectin-like/link_sf"/>
</dbReference>
<dbReference type="EMBL" id="CAWYQH010000152">
    <property type="protein sequence ID" value="CAK8695442.1"/>
    <property type="molecule type" value="Genomic_DNA"/>
</dbReference>
<accession>A0ABP0GV18</accession>
<evidence type="ECO:0000256" key="1">
    <source>
        <dbReference type="SAM" id="Coils"/>
    </source>
</evidence>
<comment type="caution">
    <text evidence="5">The sequence shown here is derived from an EMBL/GenBank/DDBJ whole genome shotgun (WGS) entry which is preliminary data.</text>
</comment>
<gene>
    <name evidence="5" type="ORF">CVLEPA_LOCUS28715</name>
</gene>
<dbReference type="InterPro" id="IPR001304">
    <property type="entry name" value="C-type_lectin-like"/>
</dbReference>
<dbReference type="PROSITE" id="PS50041">
    <property type="entry name" value="C_TYPE_LECTIN_2"/>
    <property type="match status" value="1"/>
</dbReference>
<name>A0ABP0GV18_CLALP</name>
<reference evidence="5 6" key="1">
    <citation type="submission" date="2024-02" db="EMBL/GenBank/DDBJ databases">
        <authorList>
            <person name="Daric V."/>
            <person name="Darras S."/>
        </authorList>
    </citation>
    <scope>NUCLEOTIDE SEQUENCE [LARGE SCALE GENOMIC DNA]</scope>
</reference>
<keyword evidence="6" id="KW-1185">Reference proteome</keyword>
<sequence>MEVNQDVKKKRNAEDVSQSQKTFEKKENTYVYIKDSFRNNTNTTDYVHYHDVEVPQEQPAKDRSFSYKSVIIAFLSSAAFVIACVCLGIVLSTKDIHAAETSMNTTDRLEQKYNEALNKISEINHKQDIIKLNYSKLEMKLRTICQGAEDGWYTPNNGYQYKVVDTVQTWQESRVLCQDMGGDLAVVGMRNLAVRKDIANEVFSSFYPAWIGLNDKSVEGQFVWIDGQSLLNDEASWHPRQPDDVGNEDCVEINWKFPASNANDRPCSQQCWALCEKPTRRICD</sequence>
<dbReference type="Proteomes" id="UP001642483">
    <property type="component" value="Unassembled WGS sequence"/>
</dbReference>
<evidence type="ECO:0000313" key="6">
    <source>
        <dbReference type="Proteomes" id="UP001642483"/>
    </source>
</evidence>
<feature type="coiled-coil region" evidence="1">
    <location>
        <begin position="99"/>
        <end position="126"/>
    </location>
</feature>
<proteinExistence type="predicted"/>
<evidence type="ECO:0000256" key="2">
    <source>
        <dbReference type="SAM" id="MobiDB-lite"/>
    </source>
</evidence>
<evidence type="ECO:0000256" key="3">
    <source>
        <dbReference type="SAM" id="Phobius"/>
    </source>
</evidence>
<organism evidence="5 6">
    <name type="scientific">Clavelina lepadiformis</name>
    <name type="common">Light-bulb sea squirt</name>
    <name type="synonym">Ascidia lepadiformis</name>
    <dbReference type="NCBI Taxonomy" id="159417"/>
    <lineage>
        <taxon>Eukaryota</taxon>
        <taxon>Metazoa</taxon>
        <taxon>Chordata</taxon>
        <taxon>Tunicata</taxon>
        <taxon>Ascidiacea</taxon>
        <taxon>Aplousobranchia</taxon>
        <taxon>Clavelinidae</taxon>
        <taxon>Clavelina</taxon>
    </lineage>
</organism>
<protein>
    <recommendedName>
        <fullName evidence="4">C-type lectin domain-containing protein</fullName>
    </recommendedName>
</protein>
<dbReference type="SMART" id="SM00034">
    <property type="entry name" value="CLECT"/>
    <property type="match status" value="1"/>
</dbReference>
<dbReference type="Gene3D" id="3.10.100.10">
    <property type="entry name" value="Mannose-Binding Protein A, subunit A"/>
    <property type="match status" value="1"/>
</dbReference>
<dbReference type="PANTHER" id="PTHR22803">
    <property type="entry name" value="MANNOSE, PHOSPHOLIPASE, LECTIN RECEPTOR RELATED"/>
    <property type="match status" value="1"/>
</dbReference>
<feature type="transmembrane region" description="Helical" evidence="3">
    <location>
        <begin position="70"/>
        <end position="91"/>
    </location>
</feature>
<evidence type="ECO:0000313" key="5">
    <source>
        <dbReference type="EMBL" id="CAK8695442.1"/>
    </source>
</evidence>